<proteinExistence type="predicted"/>
<protein>
    <submittedName>
        <fullName evidence="2">Cytochrome C family protein</fullName>
    </submittedName>
</protein>
<dbReference type="InterPro" id="IPR051829">
    <property type="entry name" value="Multiheme_Cytochr_ET"/>
</dbReference>
<evidence type="ECO:0000256" key="1">
    <source>
        <dbReference type="ARBA" id="ARBA00022729"/>
    </source>
</evidence>
<dbReference type="SUPFAM" id="SSF48695">
    <property type="entry name" value="Multiheme cytochromes"/>
    <property type="match status" value="3"/>
</dbReference>
<organism evidence="2 3">
    <name type="scientific">Geotalea uraniireducens (strain Rf4)</name>
    <name type="common">Geobacter uraniireducens</name>
    <dbReference type="NCBI Taxonomy" id="351605"/>
    <lineage>
        <taxon>Bacteria</taxon>
        <taxon>Pseudomonadati</taxon>
        <taxon>Thermodesulfobacteriota</taxon>
        <taxon>Desulfuromonadia</taxon>
        <taxon>Geobacterales</taxon>
        <taxon>Geobacteraceae</taxon>
        <taxon>Geotalea</taxon>
    </lineage>
</organism>
<name>A5G705_GEOUR</name>
<dbReference type="RefSeq" id="WP_011940234.1">
    <property type="nucleotide sequence ID" value="NC_009483.1"/>
</dbReference>
<dbReference type="PANTHER" id="PTHR35038">
    <property type="entry name" value="DISSIMILATORY SULFITE REDUCTASE SIRA"/>
    <property type="match status" value="1"/>
</dbReference>
<dbReference type="InterPro" id="IPR010176">
    <property type="entry name" value="C4xCH_C2xCH_motif_GEOSU"/>
</dbReference>
<dbReference type="OrthoDB" id="5396053at2"/>
<dbReference type="GO" id="GO:0016491">
    <property type="term" value="F:oxidoreductase activity"/>
    <property type="evidence" value="ECO:0007669"/>
    <property type="project" value="TreeGrafter"/>
</dbReference>
<evidence type="ECO:0000313" key="2">
    <source>
        <dbReference type="EMBL" id="ABQ27573.1"/>
    </source>
</evidence>
<dbReference type="Pfam" id="PF09698">
    <property type="entry name" value="GSu_C4xC__C2xCH"/>
    <property type="match status" value="1"/>
</dbReference>
<dbReference type="AlphaFoldDB" id="A5G705"/>
<dbReference type="Proteomes" id="UP000006695">
    <property type="component" value="Chromosome"/>
</dbReference>
<accession>A5G705</accession>
<reference evidence="2 3" key="1">
    <citation type="submission" date="2007-05" db="EMBL/GenBank/DDBJ databases">
        <title>Complete sequence of Geobacter uraniireducens Rf4.</title>
        <authorList>
            <consortium name="US DOE Joint Genome Institute"/>
            <person name="Copeland A."/>
            <person name="Lucas S."/>
            <person name="Lapidus A."/>
            <person name="Barry K."/>
            <person name="Detter J.C."/>
            <person name="Glavina del Rio T."/>
            <person name="Hammon N."/>
            <person name="Israni S."/>
            <person name="Dalin E."/>
            <person name="Tice H."/>
            <person name="Pitluck S."/>
            <person name="Chertkov O."/>
            <person name="Brettin T."/>
            <person name="Bruce D."/>
            <person name="Han C."/>
            <person name="Schmutz J."/>
            <person name="Larimer F."/>
            <person name="Land M."/>
            <person name="Hauser L."/>
            <person name="Kyrpides N."/>
            <person name="Mikhailova N."/>
            <person name="Shelobolina E."/>
            <person name="Aklujkar M."/>
            <person name="Lovley D."/>
            <person name="Richardson P."/>
        </authorList>
    </citation>
    <scope>NUCLEOTIDE SEQUENCE [LARGE SCALE GENOMIC DNA]</scope>
    <source>
        <strain evidence="2 3">Rf4</strain>
    </source>
</reference>
<evidence type="ECO:0000313" key="3">
    <source>
        <dbReference type="Proteomes" id="UP000006695"/>
    </source>
</evidence>
<keyword evidence="1" id="KW-0732">Signal</keyword>
<dbReference type="KEGG" id="gur:Gura_3417"/>
<dbReference type="NCBIfam" id="TIGR01904">
    <property type="entry name" value="GSu_C4xC__C2xCH"/>
    <property type="match status" value="2"/>
</dbReference>
<dbReference type="PANTHER" id="PTHR35038:SF6">
    <property type="entry name" value="SURFACE LOCALIZED DECAHEME CYTOCHROME C LIPOPROTEIN"/>
    <property type="match status" value="1"/>
</dbReference>
<sequence>MRGGEQQRKTTNRKRLSGIFLAIVILSVLFGSSGVPVTLAVTLDLMHNSANPNIGTTNYGTWGTSWDCTTCHHPLTTNIKLVSSTILAKPVIFNRITSTVLDYGILGDDSRTTNATKSQNVCEVCHHRTKYHQYSSSKILPGNKNHGNRKDCVSCHAHKVGFKAGCDTCHGNPPNVATTGAGGLAEPATGATSPLSPGAHAAHVTTRLMTCAACHTGNTMPVVSNSIQMGFVANSTTFPGFVGTAAFGSFSGHTPLNTPYSFVASNTGTITRTSASYRNSCNVYCHGNWSGANRSLNPSWVAGSSQDVCGACHGTTAAKAPQTGSHNRHAATYSYTCATCHTAYTDNSHIDGNVKWALNTTDVKVTATATYKGAASGQTGAIAPSAAFGSCAGIYCHSTGTSVSTGTLTGQTATVTWGATTINCASCHGNPPAYANNSPKKNSHGLGGHSITCDNCHYAVTTNGTTVTTVANHINNAYNVTPNTSKGISFTYSYAATGGTCSSNGCHINLTWGATGVLDCVGCHGSTVAINAGPLAGTGSRRAVASEFKNTWSHKRSTSGGIPANTVVTKYDCCVCHMEGDMSSGSPNATYHKNGLIELRDPDTGATIKGVTHNGTATTAGNYTSTATDMTFARFSRDLGNASLEAAVQAIQFNLCLKCHDNNGAASTLARVPTTGTAEKPFGTTIAGAGYTGAGVTANGVLGGVTDIKAAFATTNSSYHPVLGKQNNSYTQGSRMAVPWNLAKTNGNNTQYGNLISCWDCHAPVGATGVQTSTVTAHGSAVTLRGVATVTGTPAATTNQVTFCIVCHAGYDTSTSSHHGTGSALASSTNNNMVAYMRYGCNYCHSSDINAARPRRGEDVHGFNRLAGTGTDARWPTGTTETSRPYGFIRNTVTPLFLTNHRPLTAAGELTSGSATCASANTTSPCRNGMGSYSPGGVY</sequence>
<dbReference type="EMBL" id="CP000698">
    <property type="protein sequence ID" value="ABQ27573.1"/>
    <property type="molecule type" value="Genomic_DNA"/>
</dbReference>
<dbReference type="HOGENOM" id="CLU_312336_0_0_7"/>
<keyword evidence="3" id="KW-1185">Reference proteome</keyword>
<gene>
    <name evidence="2" type="ordered locus">Gura_3417</name>
</gene>
<dbReference type="InterPro" id="IPR036280">
    <property type="entry name" value="Multihaem_cyt_sf"/>
</dbReference>
<dbReference type="Gene3D" id="3.90.10.10">
    <property type="entry name" value="Cytochrome C3"/>
    <property type="match status" value="2"/>
</dbReference>